<evidence type="ECO:0000256" key="14">
    <source>
        <dbReference type="RuleBase" id="RU364047"/>
    </source>
</evidence>
<comment type="similarity">
    <text evidence="13">Belongs to the glycosyltransferase ALG3 family.</text>
</comment>
<feature type="transmembrane region" description="Helical" evidence="14">
    <location>
        <begin position="209"/>
        <end position="232"/>
    </location>
</feature>
<reference evidence="15 17" key="1">
    <citation type="journal article" date="2011" name="Science">
        <title>Comparative functional genomics of the fission yeasts.</title>
        <authorList>
            <person name="Rhind N."/>
            <person name="Chen Z."/>
            <person name="Yassour M."/>
            <person name="Thompson D.A."/>
            <person name="Haas B.J."/>
            <person name="Habib N."/>
            <person name="Wapinski I."/>
            <person name="Roy S."/>
            <person name="Lin M.F."/>
            <person name="Heiman D.I."/>
            <person name="Young S.K."/>
            <person name="Furuya K."/>
            <person name="Guo Y."/>
            <person name="Pidoux A."/>
            <person name="Chen H.M."/>
            <person name="Robbertse B."/>
            <person name="Goldberg J.M."/>
            <person name="Aoki K."/>
            <person name="Bayne E.H."/>
            <person name="Berlin A.M."/>
            <person name="Desjardins C.A."/>
            <person name="Dobbs E."/>
            <person name="Dukaj L."/>
            <person name="Fan L."/>
            <person name="FitzGerald M.G."/>
            <person name="French C."/>
            <person name="Gujja S."/>
            <person name="Hansen K."/>
            <person name="Keifenheim D."/>
            <person name="Levin J.Z."/>
            <person name="Mosher R.A."/>
            <person name="Mueller C.A."/>
            <person name="Pfiffner J."/>
            <person name="Priest M."/>
            <person name="Russ C."/>
            <person name="Smialowska A."/>
            <person name="Swoboda P."/>
            <person name="Sykes S.M."/>
            <person name="Vaughn M."/>
            <person name="Vengrova S."/>
            <person name="Yoder R."/>
            <person name="Zeng Q."/>
            <person name="Allshire R."/>
            <person name="Baulcombe D."/>
            <person name="Birren B.W."/>
            <person name="Brown W."/>
            <person name="Ekwall K."/>
            <person name="Kellis M."/>
            <person name="Leatherwood J."/>
            <person name="Levin H."/>
            <person name="Margalit H."/>
            <person name="Martienssen R."/>
            <person name="Nieduszynski C.A."/>
            <person name="Spatafora J.W."/>
            <person name="Friedman N."/>
            <person name="Dalgaard J.Z."/>
            <person name="Baumann P."/>
            <person name="Niki H."/>
            <person name="Regev A."/>
            <person name="Nusbaum C."/>
        </authorList>
    </citation>
    <scope>NUCLEOTIDE SEQUENCE [LARGE SCALE GENOMIC DNA]</scope>
    <source>
        <strain evidence="17">yFS275 / FY16936</strain>
    </source>
</reference>
<evidence type="ECO:0000256" key="4">
    <source>
        <dbReference type="ARBA" id="ARBA00015561"/>
    </source>
</evidence>
<feature type="transmembrane region" description="Helical" evidence="14">
    <location>
        <begin position="261"/>
        <end position="282"/>
    </location>
</feature>
<evidence type="ECO:0000256" key="5">
    <source>
        <dbReference type="ARBA" id="ARBA00022676"/>
    </source>
</evidence>
<evidence type="ECO:0000256" key="13">
    <source>
        <dbReference type="ARBA" id="ARBA00093457"/>
    </source>
</evidence>
<dbReference type="OMA" id="PERYGIH"/>
<dbReference type="Proteomes" id="UP000001744">
    <property type="component" value="Unassembled WGS sequence"/>
</dbReference>
<proteinExistence type="inferred from homology"/>
<keyword evidence="9 14" id="KW-1133">Transmembrane helix</keyword>
<evidence type="ECO:0000256" key="3">
    <source>
        <dbReference type="ARBA" id="ARBA00011964"/>
    </source>
</evidence>
<dbReference type="GO" id="GO:0052925">
    <property type="term" value="F:dol-P-Man:Man(5)GlcNAc(2)-PP-Dol alpha-1,3-mannosyltransferase activity"/>
    <property type="evidence" value="ECO:0000318"/>
    <property type="project" value="GO_Central"/>
</dbReference>
<evidence type="ECO:0000256" key="6">
    <source>
        <dbReference type="ARBA" id="ARBA00022679"/>
    </source>
</evidence>
<dbReference type="GO" id="GO:0005783">
    <property type="term" value="C:endoplasmic reticulum"/>
    <property type="evidence" value="ECO:0000318"/>
    <property type="project" value="GO_Central"/>
</dbReference>
<feature type="transmembrane region" description="Helical" evidence="14">
    <location>
        <begin position="168"/>
        <end position="197"/>
    </location>
</feature>
<dbReference type="OrthoDB" id="20028at2759"/>
<gene>
    <name evidence="16" type="primary">alg3</name>
    <name evidence="15" type="ORF">SJAG_04952</name>
</gene>
<comment type="function">
    <text evidence="11 14">Dol-P-Man:Man(5)GlcNAc(2)-PP-Dol alpha-1,3-mannosyltransferase that operates in the biosynthetic pathway of dolichol-linked oligosaccharides, the glycan precursors employed in protein asparagine (N)-glycosylation. The assembly of dolichol-linked oligosaccharides begins on the cytosolic side of the endoplasmic reticulum membrane and finishes in its lumen. The sequential addition of sugars to dolichol pyrophosphate produces dolichol-linked oligosaccharides containing fourteen sugars, including two GlcNAcs, nine mannoses and three glucoses. Once assembled, the oligosaccharide is transferred from the lipid to nascent proteins by oligosaccharyltransferases. In the lumen of the endoplasmic reticulum, adds the first dolichyl beta-D-mannosyl phosphate derived mannose in an alpha-1,3 linkage to Man(5)GlcNAc(2)-PP-dolichol to produce Man(6)GlcNAc(2)-PP-dolichol.</text>
</comment>
<keyword evidence="6 14" id="KW-0808">Transferase</keyword>
<dbReference type="eggNOG" id="KOG2762">
    <property type="taxonomic scope" value="Eukaryota"/>
</dbReference>
<keyword evidence="8 14" id="KW-0256">Endoplasmic reticulum</keyword>
<evidence type="ECO:0000256" key="10">
    <source>
        <dbReference type="ARBA" id="ARBA00023136"/>
    </source>
</evidence>
<evidence type="ECO:0000256" key="2">
    <source>
        <dbReference type="ARBA" id="ARBA00004922"/>
    </source>
</evidence>
<evidence type="ECO:0000256" key="8">
    <source>
        <dbReference type="ARBA" id="ARBA00022824"/>
    </source>
</evidence>
<name>B6K873_SCHJY</name>
<comment type="catalytic activity">
    <reaction evidence="12 14">
        <text>an alpha-D-Man-(1-&gt;2)-alpha-D-Man-(1-&gt;2)-alpha-D-Man-(1-&gt;3)-[alpha-D-Man-(1-&gt;6)]-beta-D-Man-(1-&gt;4)-beta-D-GlcNAc-(1-&gt;4)-alpha-D-GlcNAc-diphospho-di-trans,poly-cis-dolichol + a di-trans,poly-cis-dolichyl beta-D-mannosyl phosphate = an alpha-D-Man-(1-&gt;2)-alpha-D-Man-(1-&gt;2)-alpha-D-Man-(1-&gt;3)-[alpha-D-Man-(1-&gt;3)-alpha-D-Man-(1-&gt;6)]-beta-D-Man-(1-&gt;4)-beta-D-GlcNAc-(1-&gt;4)-alpha-D-GlcNAc-diphospho-di-trans,poly-cis-dolichol + a di-trans,poly-cis-dolichyl phosphate + H(+)</text>
        <dbReference type="Rhea" id="RHEA:29527"/>
        <dbReference type="Rhea" id="RHEA-COMP:19498"/>
        <dbReference type="Rhea" id="RHEA-COMP:19501"/>
        <dbReference type="Rhea" id="RHEA-COMP:19516"/>
        <dbReference type="Rhea" id="RHEA-COMP:19517"/>
        <dbReference type="ChEBI" id="CHEBI:15378"/>
        <dbReference type="ChEBI" id="CHEBI:57683"/>
        <dbReference type="ChEBI" id="CHEBI:58211"/>
        <dbReference type="ChEBI" id="CHEBI:132515"/>
        <dbReference type="ChEBI" id="CHEBI:132516"/>
        <dbReference type="EC" id="2.4.1.258"/>
    </reaction>
    <physiologicalReaction direction="left-to-right" evidence="12 14">
        <dbReference type="Rhea" id="RHEA:29528"/>
    </physiologicalReaction>
</comment>
<dbReference type="EMBL" id="KE651167">
    <property type="protein sequence ID" value="EEB09727.1"/>
    <property type="molecule type" value="Genomic_DNA"/>
</dbReference>
<dbReference type="EC" id="2.4.1.258" evidence="3 14"/>
<dbReference type="GO" id="GO:0006488">
    <property type="term" value="P:dolichol-linked oligosaccharide biosynthetic process"/>
    <property type="evidence" value="ECO:0007669"/>
    <property type="project" value="EnsemblFungi"/>
</dbReference>
<sequence length="403" mass="45872">MVRVPDFMNQLFRMRSRGLLSGLSVLLAEFPLVMAIIARVPYTEIDWTAYMEQVQLFLSGVRNYKELVGCTGPLVYPGGHVLLYTILYYLTNGGNNILLAQGIFAVVYCTCVFTVGLILRTVRAPLYLYGLLILSKRLHSIFILRLFNDSFNSLFAALAILFACNKRFFWASIMLSLACSVKMSSLLYFPSYFVILLQAVGPKKTWLHAFLIVLIQVAVSLPFISYFSNYWLQAFDFGRMFDYTWTVNWRFVSKELFESNIFSTGLLLIHISFVLIFAFTRWNRITKAGPIAMTKSMLTLKPLQPVTAMTPQFILTALAASNLLGIVCSRSLHYQFYAWFAWYTPYLMYQAGFNAIMVIGLSMLQEHAWNVFPSTVSSSILAVSIPALTLAKLYQSTDNRIRS</sequence>
<dbReference type="GeneID" id="7050382"/>
<dbReference type="JaponicusDB" id="SJAG_04952">
    <property type="gene designation" value="alg3"/>
</dbReference>
<feature type="transmembrane region" description="Helical" evidence="14">
    <location>
        <begin position="346"/>
        <end position="364"/>
    </location>
</feature>
<feature type="transmembrane region" description="Helical" evidence="14">
    <location>
        <begin position="97"/>
        <end position="119"/>
    </location>
</feature>
<dbReference type="HOGENOM" id="CLU_035382_3_0_1"/>
<dbReference type="RefSeq" id="XP_002176020.1">
    <property type="nucleotide sequence ID" value="XM_002175984.2"/>
</dbReference>
<dbReference type="PANTHER" id="PTHR12646">
    <property type="entry name" value="NOT56 - RELATED"/>
    <property type="match status" value="1"/>
</dbReference>
<keyword evidence="10 14" id="KW-0472">Membrane</keyword>
<evidence type="ECO:0000256" key="11">
    <source>
        <dbReference type="ARBA" id="ARBA00044743"/>
    </source>
</evidence>
<evidence type="ECO:0000313" key="17">
    <source>
        <dbReference type="Proteomes" id="UP000001744"/>
    </source>
</evidence>
<evidence type="ECO:0000256" key="1">
    <source>
        <dbReference type="ARBA" id="ARBA00004477"/>
    </source>
</evidence>
<protein>
    <recommendedName>
        <fullName evidence="4 14">Dol-P-Man:Man(5)GlcNAc(2)-PP-Dol alpha-1,3-mannosyltransferase</fullName>
        <ecNumber evidence="3 14">2.4.1.258</ecNumber>
    </recommendedName>
    <alternativeName>
        <fullName evidence="14">Dol-P-Man-dependent alpha(1-3)-mannosyltransferase</fullName>
    </alternativeName>
</protein>
<keyword evidence="17" id="KW-1185">Reference proteome</keyword>
<evidence type="ECO:0000256" key="9">
    <source>
        <dbReference type="ARBA" id="ARBA00022989"/>
    </source>
</evidence>
<feature type="transmembrane region" description="Helical" evidence="14">
    <location>
        <begin position="303"/>
        <end position="326"/>
    </location>
</feature>
<dbReference type="AlphaFoldDB" id="B6K873"/>
<comment type="pathway">
    <text evidence="2 14">Protein modification; protein glycosylation.</text>
</comment>
<dbReference type="InterPro" id="IPR007873">
    <property type="entry name" value="Glycosyltransferase_ALG3"/>
</dbReference>
<accession>B6K873</accession>
<evidence type="ECO:0000313" key="16">
    <source>
        <dbReference type="JaponicusDB" id="SJAG_04952"/>
    </source>
</evidence>
<dbReference type="UniPathway" id="UPA00378"/>
<keyword evidence="7 14" id="KW-0812">Transmembrane</keyword>
<feature type="transmembrane region" description="Helical" evidence="14">
    <location>
        <begin position="371"/>
        <end position="394"/>
    </location>
</feature>
<evidence type="ECO:0000256" key="12">
    <source>
        <dbReference type="ARBA" id="ARBA00049506"/>
    </source>
</evidence>
<dbReference type="GO" id="GO:0005789">
    <property type="term" value="C:endoplasmic reticulum membrane"/>
    <property type="evidence" value="ECO:0007669"/>
    <property type="project" value="UniProtKB-SubCell"/>
</dbReference>
<dbReference type="Pfam" id="PF05208">
    <property type="entry name" value="ALG3"/>
    <property type="match status" value="1"/>
</dbReference>
<dbReference type="STRING" id="402676.B6K873"/>
<dbReference type="PANTHER" id="PTHR12646:SF0">
    <property type="entry name" value="DOL-P-MAN:MAN(5)GLCNAC(2)-PP-DOL ALPHA-1,3-MANNOSYLTRANSFERASE"/>
    <property type="match status" value="1"/>
</dbReference>
<organism evidence="15 17">
    <name type="scientific">Schizosaccharomyces japonicus (strain yFS275 / FY16936)</name>
    <name type="common">Fission yeast</name>
    <dbReference type="NCBI Taxonomy" id="402676"/>
    <lineage>
        <taxon>Eukaryota</taxon>
        <taxon>Fungi</taxon>
        <taxon>Dikarya</taxon>
        <taxon>Ascomycota</taxon>
        <taxon>Taphrinomycotina</taxon>
        <taxon>Schizosaccharomycetes</taxon>
        <taxon>Schizosaccharomycetales</taxon>
        <taxon>Schizosaccharomycetaceae</taxon>
        <taxon>Schizosaccharomyces</taxon>
    </lineage>
</organism>
<dbReference type="GO" id="GO:0018279">
    <property type="term" value="P:protein N-linked glycosylation via asparagine"/>
    <property type="evidence" value="ECO:0007669"/>
    <property type="project" value="EnsemblFungi"/>
</dbReference>
<keyword evidence="5 14" id="KW-0328">Glycosyltransferase</keyword>
<evidence type="ECO:0000256" key="7">
    <source>
        <dbReference type="ARBA" id="ARBA00022692"/>
    </source>
</evidence>
<dbReference type="VEuPathDB" id="FungiDB:SJAG_04952"/>
<evidence type="ECO:0000313" key="15">
    <source>
        <dbReference type="EMBL" id="EEB09727.1"/>
    </source>
</evidence>
<comment type="subcellular location">
    <subcellularLocation>
        <location evidence="1 14">Endoplasmic reticulum membrane</location>
        <topology evidence="1 14">Multi-pass membrane protein</topology>
    </subcellularLocation>
</comment>